<dbReference type="InterPro" id="IPR012337">
    <property type="entry name" value="RNaseH-like_sf"/>
</dbReference>
<accession>A0A8J6CHL6</accession>
<dbReference type="PANTHER" id="PTHR47074:SF61">
    <property type="entry name" value="RNASE H TYPE-1 DOMAIN-CONTAINING PROTEIN"/>
    <property type="match status" value="1"/>
</dbReference>
<evidence type="ECO:0000256" key="1">
    <source>
        <dbReference type="SAM" id="MobiDB-lite"/>
    </source>
</evidence>
<comment type="caution">
    <text evidence="3">The sequence shown here is derived from an EMBL/GenBank/DDBJ whole genome shotgun (WGS) entry which is preliminary data.</text>
</comment>
<dbReference type="InterPro" id="IPR052929">
    <property type="entry name" value="RNase_H-like_EbsB-rel"/>
</dbReference>
<dbReference type="AlphaFoldDB" id="A0A8J6CHL6"/>
<dbReference type="Pfam" id="PF13456">
    <property type="entry name" value="RVT_3"/>
    <property type="match status" value="1"/>
</dbReference>
<dbReference type="InterPro" id="IPR044730">
    <property type="entry name" value="RNase_H-like_dom_plant"/>
</dbReference>
<dbReference type="Proteomes" id="UP000701853">
    <property type="component" value="Chromosome 13"/>
</dbReference>
<dbReference type="Gene3D" id="3.30.420.10">
    <property type="entry name" value="Ribonuclease H-like superfamily/Ribonuclease H"/>
    <property type="match status" value="1"/>
</dbReference>
<keyword evidence="4" id="KW-1185">Reference proteome</keyword>
<evidence type="ECO:0000313" key="3">
    <source>
        <dbReference type="EMBL" id="KAG8472839.1"/>
    </source>
</evidence>
<dbReference type="SUPFAM" id="SSF53098">
    <property type="entry name" value="Ribonuclease H-like"/>
    <property type="match status" value="1"/>
</dbReference>
<dbReference type="OrthoDB" id="972793at2759"/>
<evidence type="ECO:0000313" key="4">
    <source>
        <dbReference type="Proteomes" id="UP000701853"/>
    </source>
</evidence>
<reference evidence="3 4" key="1">
    <citation type="journal article" date="2021" name="bioRxiv">
        <title>The Gossypium anomalum genome as a resource for cotton improvement and evolutionary analysis of hybrid incompatibility.</title>
        <authorList>
            <person name="Grover C.E."/>
            <person name="Yuan D."/>
            <person name="Arick M.A."/>
            <person name="Miller E.R."/>
            <person name="Hu G."/>
            <person name="Peterson D.G."/>
            <person name="Wendel J.F."/>
            <person name="Udall J.A."/>
        </authorList>
    </citation>
    <scope>NUCLEOTIDE SEQUENCE [LARGE SCALE GENOMIC DNA]</scope>
    <source>
        <strain evidence="3">JFW-Udall</strain>
        <tissue evidence="3">Leaf</tissue>
    </source>
</reference>
<feature type="region of interest" description="Disordered" evidence="1">
    <location>
        <begin position="306"/>
        <end position="337"/>
    </location>
</feature>
<dbReference type="CDD" id="cd06222">
    <property type="entry name" value="RNase_H_like"/>
    <property type="match status" value="1"/>
</dbReference>
<feature type="compositionally biased region" description="Basic and acidic residues" evidence="1">
    <location>
        <begin position="306"/>
        <end position="324"/>
    </location>
</feature>
<proteinExistence type="predicted"/>
<dbReference type="EMBL" id="JAHUZN010000013">
    <property type="protein sequence ID" value="KAG8472839.1"/>
    <property type="molecule type" value="Genomic_DNA"/>
</dbReference>
<organism evidence="3 4">
    <name type="scientific">Gossypium anomalum</name>
    <dbReference type="NCBI Taxonomy" id="47600"/>
    <lineage>
        <taxon>Eukaryota</taxon>
        <taxon>Viridiplantae</taxon>
        <taxon>Streptophyta</taxon>
        <taxon>Embryophyta</taxon>
        <taxon>Tracheophyta</taxon>
        <taxon>Spermatophyta</taxon>
        <taxon>Magnoliopsida</taxon>
        <taxon>eudicotyledons</taxon>
        <taxon>Gunneridae</taxon>
        <taxon>Pentapetalae</taxon>
        <taxon>rosids</taxon>
        <taxon>malvids</taxon>
        <taxon>Malvales</taxon>
        <taxon>Malvaceae</taxon>
        <taxon>Malvoideae</taxon>
        <taxon>Gossypium</taxon>
    </lineage>
</organism>
<feature type="domain" description="RNase H type-1" evidence="2">
    <location>
        <begin position="168"/>
        <end position="287"/>
    </location>
</feature>
<dbReference type="PANTHER" id="PTHR47074">
    <property type="entry name" value="BNAC02G40300D PROTEIN"/>
    <property type="match status" value="1"/>
</dbReference>
<gene>
    <name evidence="3" type="ORF">CXB51_034760</name>
</gene>
<dbReference type="InterPro" id="IPR036397">
    <property type="entry name" value="RNaseH_sf"/>
</dbReference>
<evidence type="ECO:0000259" key="2">
    <source>
        <dbReference type="Pfam" id="PF13456"/>
    </source>
</evidence>
<sequence length="345" mass="39044">MKSISEWKMMCKPKAQGVVADVINVESATWNLERRKLMVVNCRPFCRLLEVSVCHIFRNCWFTKPVLEGLGFDVSSINSGQSWETWLVTLFVNNGEEQYKWLAIIFWAVWQLRNKIYYQGGRQSVFGLVSFIKAYYTETSNVETAIATNIMQNDNAWNPPTMNVVKANFDASFNRQDHSSVAGIIFRDSEGHILAACTYPNKFVADPTTTEARACLQAMIVAEELGFRRLVVEGDSSTVVKKVQSLEGDKSSIAVLVKEIKEGAQRFEELTFRFVGRSGNQVAHTSAVEEKWWSSQRVWIEEASPRSYRGHGERPNASDLREQNEGCSDTDEESKRDGAAVLVIL</sequence>
<dbReference type="InterPro" id="IPR002156">
    <property type="entry name" value="RNaseH_domain"/>
</dbReference>
<dbReference type="GO" id="GO:0004523">
    <property type="term" value="F:RNA-DNA hybrid ribonuclease activity"/>
    <property type="evidence" value="ECO:0007669"/>
    <property type="project" value="InterPro"/>
</dbReference>
<dbReference type="GO" id="GO:0003676">
    <property type="term" value="F:nucleic acid binding"/>
    <property type="evidence" value="ECO:0007669"/>
    <property type="project" value="InterPro"/>
</dbReference>
<protein>
    <recommendedName>
        <fullName evidence="2">RNase H type-1 domain-containing protein</fullName>
    </recommendedName>
</protein>
<name>A0A8J6CHL6_9ROSI</name>